<evidence type="ECO:0000313" key="2">
    <source>
        <dbReference type="Proteomes" id="UP001485301"/>
    </source>
</evidence>
<evidence type="ECO:0000313" key="1">
    <source>
        <dbReference type="EMBL" id="WZN57076.1"/>
    </source>
</evidence>
<keyword evidence="2" id="KW-1185">Reference proteome</keyword>
<protein>
    <submittedName>
        <fullName evidence="1">Uncharacterized protein</fullName>
    </submittedName>
</protein>
<organism evidence="1 2">
    <name type="scientific">Sphingobacterium thalpophilum</name>
    <dbReference type="NCBI Taxonomy" id="259"/>
    <lineage>
        <taxon>Bacteria</taxon>
        <taxon>Pseudomonadati</taxon>
        <taxon>Bacteroidota</taxon>
        <taxon>Sphingobacteriia</taxon>
        <taxon>Sphingobacteriales</taxon>
        <taxon>Sphingobacteriaceae</taxon>
        <taxon>Sphingobacterium</taxon>
    </lineage>
</organism>
<accession>A0ACD5C5E7</accession>
<reference evidence="1" key="1">
    <citation type="submission" date="2024-04" db="EMBL/GenBank/DDBJ databases">
        <title>Complete genome sequence of Sphingobacterium thalpophiium BAA-1094.</title>
        <authorList>
            <person name="Adaikpoh B.I."/>
        </authorList>
    </citation>
    <scope>NUCLEOTIDE SEQUENCE</scope>
    <source>
        <strain evidence="1">BAA-1094</strain>
    </source>
</reference>
<proteinExistence type="predicted"/>
<gene>
    <name evidence="1" type="ORF">AACH28_05935</name>
</gene>
<sequence length="59" mass="6856">MDYFYLGNLAYHGKTIDIVWKEDWDQNKPGKQSMLCIWVDHVLKASSKDLGVKIDVNLD</sequence>
<dbReference type="Proteomes" id="UP001485301">
    <property type="component" value="Chromosome"/>
</dbReference>
<name>A0ACD5C5E7_9SPHI</name>
<dbReference type="EMBL" id="CP151087">
    <property type="protein sequence ID" value="WZN57076.1"/>
    <property type="molecule type" value="Genomic_DNA"/>
</dbReference>